<protein>
    <submittedName>
        <fullName evidence="1">Uncharacterized protein</fullName>
    </submittedName>
</protein>
<name>G5JJ27_9STAP</name>
<organism evidence="1 2">
    <name type="scientific">Staphylococcus simiae CCM 7213 = CCUG 51256</name>
    <dbReference type="NCBI Taxonomy" id="911238"/>
    <lineage>
        <taxon>Bacteria</taxon>
        <taxon>Bacillati</taxon>
        <taxon>Bacillota</taxon>
        <taxon>Bacilli</taxon>
        <taxon>Bacillales</taxon>
        <taxon>Staphylococcaceae</taxon>
        <taxon>Staphylococcus</taxon>
    </lineage>
</organism>
<accession>G5JJ27</accession>
<evidence type="ECO:0000313" key="2">
    <source>
        <dbReference type="Proteomes" id="UP000005413"/>
    </source>
</evidence>
<dbReference type="AlphaFoldDB" id="G5JJ27"/>
<comment type="caution">
    <text evidence="1">The sequence shown here is derived from an EMBL/GenBank/DDBJ whole genome shotgun (WGS) entry which is preliminary data.</text>
</comment>
<sequence>MKMLARGAVAILIILGLAKTIQDYDVINELDQHLSDSNISNTVNQFNNFKDLHDSKFNPSDFF</sequence>
<reference evidence="1 2" key="1">
    <citation type="journal article" date="2012" name="BMC Genomics">
        <title>Comparative genomic analysis of the genus Staphylococcus including Staphylococcus aureus and its newly described sister species Staphylococcus simiae.</title>
        <authorList>
            <person name="Suzuki H."/>
            <person name="Lefebure T."/>
            <person name="Pavinski Bitar P."/>
            <person name="Stanhope M.J."/>
        </authorList>
    </citation>
    <scope>NUCLEOTIDE SEQUENCE [LARGE SCALE GENOMIC DNA]</scope>
    <source>
        <strain evidence="1 2">CCM 7213</strain>
    </source>
</reference>
<dbReference type="PATRIC" id="fig|911238.3.peg.1270"/>
<dbReference type="OrthoDB" id="2402513at2"/>
<dbReference type="Proteomes" id="UP000005413">
    <property type="component" value="Unassembled WGS sequence"/>
</dbReference>
<keyword evidence="2" id="KW-1185">Reference proteome</keyword>
<gene>
    <name evidence="1" type="ORF">SS7213T_07378</name>
</gene>
<dbReference type="RefSeq" id="WP_002464173.1">
    <property type="nucleotide sequence ID" value="NZ_AEUN01000430.1"/>
</dbReference>
<evidence type="ECO:0000313" key="1">
    <source>
        <dbReference type="EMBL" id="EHJ07814.1"/>
    </source>
</evidence>
<dbReference type="EMBL" id="AEUN01000430">
    <property type="protein sequence ID" value="EHJ07814.1"/>
    <property type="molecule type" value="Genomic_DNA"/>
</dbReference>
<proteinExistence type="predicted"/>